<name>A0A5D8YY38_9GAMM</name>
<dbReference type="RefSeq" id="WP_149353489.1">
    <property type="nucleotide sequence ID" value="NZ_VTRV01000147.1"/>
</dbReference>
<feature type="region of interest" description="Disordered" evidence="1">
    <location>
        <begin position="233"/>
        <end position="252"/>
    </location>
</feature>
<dbReference type="GO" id="GO:0042834">
    <property type="term" value="F:peptidoglycan binding"/>
    <property type="evidence" value="ECO:0007669"/>
    <property type="project" value="InterPro"/>
</dbReference>
<comment type="caution">
    <text evidence="3">The sequence shown here is derived from an EMBL/GenBank/DDBJ whole genome shotgun (WGS) entry which is preliminary data.</text>
</comment>
<feature type="compositionally biased region" description="Pro residues" evidence="1">
    <location>
        <begin position="237"/>
        <end position="250"/>
    </location>
</feature>
<accession>A0A5D8YY38</accession>
<keyword evidence="4" id="KW-1185">Reference proteome</keyword>
<dbReference type="AlphaFoldDB" id="A0A5D8YY38"/>
<dbReference type="EMBL" id="VTRV01000147">
    <property type="protein sequence ID" value="TZF87156.1"/>
    <property type="molecule type" value="Genomic_DNA"/>
</dbReference>
<sequence>MELALKQRLLGAAVLIALAVVFLPLLVMGPAPDSGASSVPLHVPAAPDTAGDTRTLDLPLAPAAAGGAVLPTPAPPAPDAVIDTPSAENAAPAVAAGDYAVSFGSYATAADAARVVAALATAHLPAYQEAAPLGTRTVHRVRIGPYPTAAAAEAARIAAGRVRSDVNTRVVVLDAPTRASSSAAGNVVAPAASSAGVTNPASGEAHVSTAPRPATPAAAAVSGTTVTAGTVHAPVAPAEPPKPSAPPAAPAPAASNVGFAVQLGAFANPDEATRLRDRARAAGFSAFVEQVHTDHGNLSRVRVGPTADRAAADALRSQIASKLGVSGIVRPHP</sequence>
<dbReference type="PANTHER" id="PTHR38687">
    <property type="entry name" value="CELL DIVISION PROTEIN DEDD-RELATED"/>
    <property type="match status" value="1"/>
</dbReference>
<dbReference type="PANTHER" id="PTHR38687:SF1">
    <property type="entry name" value="CELL DIVISION PROTEIN DEDD"/>
    <property type="match status" value="1"/>
</dbReference>
<dbReference type="Pfam" id="PF05036">
    <property type="entry name" value="SPOR"/>
    <property type="match status" value="2"/>
</dbReference>
<dbReference type="InterPro" id="IPR052521">
    <property type="entry name" value="Cell_div_SPOR-domain"/>
</dbReference>
<dbReference type="PROSITE" id="PS51724">
    <property type="entry name" value="SPOR"/>
    <property type="match status" value="2"/>
</dbReference>
<evidence type="ECO:0000313" key="3">
    <source>
        <dbReference type="EMBL" id="TZF87156.1"/>
    </source>
</evidence>
<evidence type="ECO:0000313" key="4">
    <source>
        <dbReference type="Proteomes" id="UP000323164"/>
    </source>
</evidence>
<dbReference type="InterPro" id="IPR007730">
    <property type="entry name" value="SPOR-like_dom"/>
</dbReference>
<dbReference type="GO" id="GO:0030428">
    <property type="term" value="C:cell septum"/>
    <property type="evidence" value="ECO:0007669"/>
    <property type="project" value="TreeGrafter"/>
</dbReference>
<reference evidence="3 4" key="1">
    <citation type="submission" date="2019-08" db="EMBL/GenBank/DDBJ databases">
        <title>Draft genome sequence of Lysobacter sp. UKS-15.</title>
        <authorList>
            <person name="Im W.-T."/>
        </authorList>
    </citation>
    <scope>NUCLEOTIDE SEQUENCE [LARGE SCALE GENOMIC DNA]</scope>
    <source>
        <strain evidence="3 4">UKS-15</strain>
    </source>
</reference>
<feature type="compositionally biased region" description="Low complexity" evidence="1">
    <location>
        <begin position="207"/>
        <end position="223"/>
    </location>
</feature>
<dbReference type="GO" id="GO:0032506">
    <property type="term" value="P:cytokinetic process"/>
    <property type="evidence" value="ECO:0007669"/>
    <property type="project" value="TreeGrafter"/>
</dbReference>
<feature type="region of interest" description="Disordered" evidence="1">
    <location>
        <begin position="193"/>
        <end position="223"/>
    </location>
</feature>
<dbReference type="Proteomes" id="UP000323164">
    <property type="component" value="Unassembled WGS sequence"/>
</dbReference>
<dbReference type="SUPFAM" id="SSF110997">
    <property type="entry name" value="Sporulation related repeat"/>
    <property type="match status" value="2"/>
</dbReference>
<feature type="domain" description="SPOR" evidence="2">
    <location>
        <begin position="93"/>
        <end position="173"/>
    </location>
</feature>
<dbReference type="GO" id="GO:0032153">
    <property type="term" value="C:cell division site"/>
    <property type="evidence" value="ECO:0007669"/>
    <property type="project" value="TreeGrafter"/>
</dbReference>
<dbReference type="Gene3D" id="3.30.70.1070">
    <property type="entry name" value="Sporulation related repeat"/>
    <property type="match status" value="2"/>
</dbReference>
<evidence type="ECO:0000259" key="2">
    <source>
        <dbReference type="PROSITE" id="PS51724"/>
    </source>
</evidence>
<dbReference type="InterPro" id="IPR036680">
    <property type="entry name" value="SPOR-like_sf"/>
</dbReference>
<evidence type="ECO:0000256" key="1">
    <source>
        <dbReference type="SAM" id="MobiDB-lite"/>
    </source>
</evidence>
<gene>
    <name evidence="3" type="ORF">FW784_11530</name>
</gene>
<proteinExistence type="predicted"/>
<dbReference type="OrthoDB" id="7069135at2"/>
<protein>
    <submittedName>
        <fullName evidence="3">Sporulation protein</fullName>
    </submittedName>
</protein>
<feature type="domain" description="SPOR" evidence="2">
    <location>
        <begin position="253"/>
        <end position="332"/>
    </location>
</feature>
<organism evidence="3 4">
    <name type="scientific">Cognatilysobacter lacus</name>
    <dbReference type="NCBI Taxonomy" id="1643323"/>
    <lineage>
        <taxon>Bacteria</taxon>
        <taxon>Pseudomonadati</taxon>
        <taxon>Pseudomonadota</taxon>
        <taxon>Gammaproteobacteria</taxon>
        <taxon>Lysobacterales</taxon>
        <taxon>Lysobacteraceae</taxon>
        <taxon>Cognatilysobacter</taxon>
    </lineage>
</organism>